<keyword evidence="2" id="KW-1185">Reference proteome</keyword>
<dbReference type="EMBL" id="CM047943">
    <property type="protein sequence ID" value="KAI9900878.1"/>
    <property type="molecule type" value="Genomic_DNA"/>
</dbReference>
<evidence type="ECO:0000313" key="1">
    <source>
        <dbReference type="EMBL" id="KAI9900878.1"/>
    </source>
</evidence>
<name>A0ACC0V383_9HYPO</name>
<reference evidence="1" key="1">
    <citation type="submission" date="2022-10" db="EMBL/GenBank/DDBJ databases">
        <title>Complete Genome of Trichothecium roseum strain YXFP-22015, a Plant Pathogen Isolated from Citrus.</title>
        <authorList>
            <person name="Wang Y."/>
            <person name="Zhu L."/>
        </authorList>
    </citation>
    <scope>NUCLEOTIDE SEQUENCE</scope>
    <source>
        <strain evidence="1">YXFP-22015</strain>
    </source>
</reference>
<gene>
    <name evidence="1" type="ORF">N3K66_005140</name>
</gene>
<dbReference type="Proteomes" id="UP001163324">
    <property type="component" value="Chromosome 4"/>
</dbReference>
<proteinExistence type="predicted"/>
<comment type="caution">
    <text evidence="1">The sequence shown here is derived from an EMBL/GenBank/DDBJ whole genome shotgun (WGS) entry which is preliminary data.</text>
</comment>
<organism evidence="1 2">
    <name type="scientific">Trichothecium roseum</name>
    <dbReference type="NCBI Taxonomy" id="47278"/>
    <lineage>
        <taxon>Eukaryota</taxon>
        <taxon>Fungi</taxon>
        <taxon>Dikarya</taxon>
        <taxon>Ascomycota</taxon>
        <taxon>Pezizomycotina</taxon>
        <taxon>Sordariomycetes</taxon>
        <taxon>Hypocreomycetidae</taxon>
        <taxon>Hypocreales</taxon>
        <taxon>Hypocreales incertae sedis</taxon>
        <taxon>Trichothecium</taxon>
    </lineage>
</organism>
<protein>
    <submittedName>
        <fullName evidence="1">Uncharacterized protein</fullName>
    </submittedName>
</protein>
<sequence length="604" mass="67210">MASRVAAVPGLRSVKTCTECKQAKLRCDSKEKFPNPCSRCQARQLLCTVDPAFQRTPARKRLEALNRELQELRSQRELDSSKSPESEVTDKDPGDQLEDDFIFGTGSATLNGVLVDSAVVVQIFKIFTTSFRPHLPMLGAISISKTYELRPLLFWTIVVVVLGRIPGPLYADLFQRLKEPFTRRLKDEALQPPLPLSAIQALLVVSLWPLPCSKQFKDPSWLYCGVAIQSARYMGLDRLQPMPPLRSLGLTLKNAHAGRSAWLGCFYVGTDWSLQLGLPPPVDSESDFTTIHSFLERASLPLDFEALIKIQLVVAKFGNILSNNINEAASSSIIRLVESELDVLSPSSLSQHDRHMVDYGILTTKLHFYALFMARAQPGGVAHSITLKTALTVALRLIQIATERKRSYPEMDSSGLSPVQQARCLPKSYYKTLAFATIFLLKFFHLSDSATNAERQSATDHILMSHDIFSGCSTDPLDEFGRAARVFDILGSLSPDKSEPSKLRLTNRMGVSVLLEALNITYEARGQSTELDENATLDENAPEPGSNMQSNIQLTGQQENQDGTQNWPYTMEQVNSSLALLQGYWDDSMQDVMPTDPSFSFFHP</sequence>
<accession>A0ACC0V383</accession>
<evidence type="ECO:0000313" key="2">
    <source>
        <dbReference type="Proteomes" id="UP001163324"/>
    </source>
</evidence>